<dbReference type="GO" id="GO:0003677">
    <property type="term" value="F:DNA binding"/>
    <property type="evidence" value="ECO:0007669"/>
    <property type="project" value="UniProtKB-KW"/>
</dbReference>
<dbReference type="PANTHER" id="PTHR30579">
    <property type="entry name" value="TRANSCRIPTIONAL REGULATOR"/>
    <property type="match status" value="1"/>
</dbReference>
<dbReference type="Pfam" id="PF03466">
    <property type="entry name" value="LysR_substrate"/>
    <property type="match status" value="1"/>
</dbReference>
<dbReference type="Proteomes" id="UP000255265">
    <property type="component" value="Unassembled WGS sequence"/>
</dbReference>
<dbReference type="PANTHER" id="PTHR30579:SF7">
    <property type="entry name" value="HTH-TYPE TRANSCRIPTIONAL REGULATOR LRHA-RELATED"/>
    <property type="match status" value="1"/>
</dbReference>
<dbReference type="PROSITE" id="PS50931">
    <property type="entry name" value="HTH_LYSR"/>
    <property type="match status" value="1"/>
</dbReference>
<dbReference type="InterPro" id="IPR050176">
    <property type="entry name" value="LTTR"/>
</dbReference>
<sequence>MPPPTPPRTPRSHTVDIDLLRVFDTLLRVGSFTTAAKALSRTQSAVSMQLKRLEDQLGVQLVDRSKRRLNATPEGLQLLPLARQMLGLNDQLFNDIDIAEVSGSIRIGAIEHYATRVLPALIAEFCRLYPRIHVELEHGVSSLMHAELGARYDLVVGIGPVGSGEGRRLSKSRVVWASTPGSTTHLQRPLPLALNPEGAMLRDWATHALDRAGIAWRIAYTSTTVTGLEAAVRAGIAIGVFREATISKRLKVLGGREGMPAMPECEVWLAAAPLPGRRAVELLEAFLIQRLRRSPR</sequence>
<dbReference type="GO" id="GO:0003700">
    <property type="term" value="F:DNA-binding transcription factor activity"/>
    <property type="evidence" value="ECO:0007669"/>
    <property type="project" value="InterPro"/>
</dbReference>
<evidence type="ECO:0000313" key="6">
    <source>
        <dbReference type="EMBL" id="RDI26044.1"/>
    </source>
</evidence>
<keyword evidence="7" id="KW-1185">Reference proteome</keyword>
<evidence type="ECO:0000313" key="7">
    <source>
        <dbReference type="Proteomes" id="UP000255265"/>
    </source>
</evidence>
<dbReference type="FunFam" id="1.10.10.10:FF:000001">
    <property type="entry name" value="LysR family transcriptional regulator"/>
    <property type="match status" value="1"/>
</dbReference>
<comment type="similarity">
    <text evidence="1">Belongs to the LysR transcriptional regulatory family.</text>
</comment>
<protein>
    <submittedName>
        <fullName evidence="6">LysR family transcriptional regulator</fullName>
    </submittedName>
</protein>
<dbReference type="InterPro" id="IPR005119">
    <property type="entry name" value="LysR_subst-bd"/>
</dbReference>
<dbReference type="AlphaFoldDB" id="A0A370FH12"/>
<dbReference type="InterPro" id="IPR000847">
    <property type="entry name" value="LysR_HTH_N"/>
</dbReference>
<keyword evidence="2" id="KW-0805">Transcription regulation</keyword>
<name>A0A370FH12_9BURK</name>
<keyword evidence="3" id="KW-0238">DNA-binding</keyword>
<comment type="caution">
    <text evidence="6">The sequence shown here is derived from an EMBL/GenBank/DDBJ whole genome shotgun (WGS) entry which is preliminary data.</text>
</comment>
<dbReference type="InterPro" id="IPR036388">
    <property type="entry name" value="WH-like_DNA-bd_sf"/>
</dbReference>
<dbReference type="InterPro" id="IPR036390">
    <property type="entry name" value="WH_DNA-bd_sf"/>
</dbReference>
<organism evidence="6 7">
    <name type="scientific">Pseudacidovorax intermedius</name>
    <dbReference type="NCBI Taxonomy" id="433924"/>
    <lineage>
        <taxon>Bacteria</taxon>
        <taxon>Pseudomonadati</taxon>
        <taxon>Pseudomonadota</taxon>
        <taxon>Betaproteobacteria</taxon>
        <taxon>Burkholderiales</taxon>
        <taxon>Comamonadaceae</taxon>
        <taxon>Pseudacidovorax</taxon>
    </lineage>
</organism>
<dbReference type="Gene3D" id="1.10.10.10">
    <property type="entry name" value="Winged helix-like DNA-binding domain superfamily/Winged helix DNA-binding domain"/>
    <property type="match status" value="1"/>
</dbReference>
<dbReference type="EMBL" id="QQAV01000003">
    <property type="protein sequence ID" value="RDI26044.1"/>
    <property type="molecule type" value="Genomic_DNA"/>
</dbReference>
<dbReference type="RefSeq" id="WP_114802645.1">
    <property type="nucleotide sequence ID" value="NZ_QQAV01000003.1"/>
</dbReference>
<dbReference type="Pfam" id="PF00126">
    <property type="entry name" value="HTH_1"/>
    <property type="match status" value="1"/>
</dbReference>
<feature type="domain" description="HTH lysR-type" evidence="5">
    <location>
        <begin position="15"/>
        <end position="72"/>
    </location>
</feature>
<dbReference type="OrthoDB" id="6555293at2"/>
<keyword evidence="4" id="KW-0804">Transcription</keyword>
<evidence type="ECO:0000256" key="2">
    <source>
        <dbReference type="ARBA" id="ARBA00023015"/>
    </source>
</evidence>
<dbReference type="Gene3D" id="3.40.190.10">
    <property type="entry name" value="Periplasmic binding protein-like II"/>
    <property type="match status" value="2"/>
</dbReference>
<evidence type="ECO:0000259" key="5">
    <source>
        <dbReference type="PROSITE" id="PS50931"/>
    </source>
</evidence>
<dbReference type="SUPFAM" id="SSF53850">
    <property type="entry name" value="Periplasmic binding protein-like II"/>
    <property type="match status" value="1"/>
</dbReference>
<gene>
    <name evidence="6" type="ORF">DFR41_103200</name>
</gene>
<evidence type="ECO:0000256" key="4">
    <source>
        <dbReference type="ARBA" id="ARBA00023163"/>
    </source>
</evidence>
<proteinExistence type="inferred from homology"/>
<evidence type="ECO:0000256" key="1">
    <source>
        <dbReference type="ARBA" id="ARBA00009437"/>
    </source>
</evidence>
<accession>A0A370FH12</accession>
<dbReference type="SUPFAM" id="SSF46785">
    <property type="entry name" value="Winged helix' DNA-binding domain"/>
    <property type="match status" value="1"/>
</dbReference>
<evidence type="ECO:0000256" key="3">
    <source>
        <dbReference type="ARBA" id="ARBA00023125"/>
    </source>
</evidence>
<reference evidence="6 7" key="1">
    <citation type="submission" date="2018-07" db="EMBL/GenBank/DDBJ databases">
        <title>Genomic Encyclopedia of Type Strains, Phase IV (KMG-IV): sequencing the most valuable type-strain genomes for metagenomic binning, comparative biology and taxonomic classification.</title>
        <authorList>
            <person name="Goeker M."/>
        </authorList>
    </citation>
    <scope>NUCLEOTIDE SEQUENCE [LARGE SCALE GENOMIC DNA]</scope>
    <source>
        <strain evidence="6 7">DSM 21352</strain>
    </source>
</reference>
<dbReference type="PRINTS" id="PR00039">
    <property type="entry name" value="HTHLYSR"/>
</dbReference>